<keyword evidence="5" id="KW-1185">Reference proteome</keyword>
<evidence type="ECO:0000313" key="4">
    <source>
        <dbReference type="EMBL" id="QNO15413.1"/>
    </source>
</evidence>
<feature type="coiled-coil region" evidence="2">
    <location>
        <begin position="81"/>
        <end position="122"/>
    </location>
</feature>
<evidence type="ECO:0000313" key="5">
    <source>
        <dbReference type="Proteomes" id="UP000516160"/>
    </source>
</evidence>
<evidence type="ECO:0000256" key="2">
    <source>
        <dbReference type="SAM" id="Coils"/>
    </source>
</evidence>
<dbReference type="AlphaFoldDB" id="A0A7G9W9Q1"/>
<dbReference type="InterPro" id="IPR000551">
    <property type="entry name" value="MerR-type_HTH_dom"/>
</dbReference>
<proteinExistence type="predicted"/>
<sequence length="128" mass="15191">MRIAEVSKKFDISQDTLRYYERIGLIPSVNRNESGIRDYSEDDCRWVEFVKCMRGAGLQIEVLNEYLDLFQKGDSTIEARKELLIEQRNLLAEKMEEIKATVERLDNKIDRYEQGLMVKEKLLRRTQN</sequence>
<dbReference type="SUPFAM" id="SSF46955">
    <property type="entry name" value="Putative DNA-binding domain"/>
    <property type="match status" value="1"/>
</dbReference>
<keyword evidence="2" id="KW-0175">Coiled coil</keyword>
<dbReference type="Proteomes" id="UP000516160">
    <property type="component" value="Chromosome"/>
</dbReference>
<accession>A0A7G9W9Q1</accession>
<dbReference type="Gene3D" id="1.10.1660.10">
    <property type="match status" value="1"/>
</dbReference>
<evidence type="ECO:0000256" key="1">
    <source>
        <dbReference type="ARBA" id="ARBA00023125"/>
    </source>
</evidence>
<dbReference type="PROSITE" id="PS50937">
    <property type="entry name" value="HTH_MERR_2"/>
    <property type="match status" value="1"/>
</dbReference>
<dbReference type="PANTHER" id="PTHR30204">
    <property type="entry name" value="REDOX-CYCLING DRUG-SENSING TRANSCRIPTIONAL ACTIVATOR SOXR"/>
    <property type="match status" value="1"/>
</dbReference>
<organism evidence="4 5">
    <name type="scientific">Alkalicella caledoniensis</name>
    <dbReference type="NCBI Taxonomy" id="2731377"/>
    <lineage>
        <taxon>Bacteria</taxon>
        <taxon>Bacillati</taxon>
        <taxon>Bacillota</taxon>
        <taxon>Clostridia</taxon>
        <taxon>Eubacteriales</taxon>
        <taxon>Proteinivoracaceae</taxon>
        <taxon>Alkalicella</taxon>
    </lineage>
</organism>
<dbReference type="EMBL" id="CP058559">
    <property type="protein sequence ID" value="QNO15413.1"/>
    <property type="molecule type" value="Genomic_DNA"/>
</dbReference>
<dbReference type="RefSeq" id="WP_213165777.1">
    <property type="nucleotide sequence ID" value="NZ_CP058559.1"/>
</dbReference>
<feature type="domain" description="HTH merR-type" evidence="3">
    <location>
        <begin position="1"/>
        <end position="69"/>
    </location>
</feature>
<dbReference type="GO" id="GO:0003677">
    <property type="term" value="F:DNA binding"/>
    <property type="evidence" value="ECO:0007669"/>
    <property type="project" value="UniProtKB-KW"/>
</dbReference>
<dbReference type="CDD" id="cd01109">
    <property type="entry name" value="HTH_YyaN"/>
    <property type="match status" value="1"/>
</dbReference>
<dbReference type="InterPro" id="IPR047057">
    <property type="entry name" value="MerR_fam"/>
</dbReference>
<name>A0A7G9W9Q1_ALKCA</name>
<evidence type="ECO:0000259" key="3">
    <source>
        <dbReference type="PROSITE" id="PS50937"/>
    </source>
</evidence>
<gene>
    <name evidence="4" type="ORF">HYG86_11875</name>
</gene>
<reference evidence="4 5" key="1">
    <citation type="submission" date="2020-07" db="EMBL/GenBank/DDBJ databases">
        <title>Alkalicella. sp. LB2 genome.</title>
        <authorList>
            <person name="Postec A."/>
            <person name="Quemeneur M."/>
        </authorList>
    </citation>
    <scope>NUCLEOTIDE SEQUENCE [LARGE SCALE GENOMIC DNA]</scope>
    <source>
        <strain evidence="4 5">LB2</strain>
    </source>
</reference>
<keyword evidence="1" id="KW-0238">DNA-binding</keyword>
<dbReference type="SMART" id="SM00422">
    <property type="entry name" value="HTH_MERR"/>
    <property type="match status" value="1"/>
</dbReference>
<dbReference type="InterPro" id="IPR009061">
    <property type="entry name" value="DNA-bd_dom_put_sf"/>
</dbReference>
<dbReference type="Pfam" id="PF13411">
    <property type="entry name" value="MerR_1"/>
    <property type="match status" value="1"/>
</dbReference>
<protein>
    <submittedName>
        <fullName evidence="4">MerR family transcriptional regulator</fullName>
    </submittedName>
</protein>
<dbReference type="PANTHER" id="PTHR30204:SF98">
    <property type="entry name" value="HTH-TYPE TRANSCRIPTIONAL REGULATOR ADHR"/>
    <property type="match status" value="1"/>
</dbReference>
<dbReference type="KEGG" id="acae:HYG86_11875"/>
<dbReference type="GO" id="GO:0003700">
    <property type="term" value="F:DNA-binding transcription factor activity"/>
    <property type="evidence" value="ECO:0007669"/>
    <property type="project" value="InterPro"/>
</dbReference>